<feature type="transmembrane region" description="Helical" evidence="2">
    <location>
        <begin position="368"/>
        <end position="394"/>
    </location>
</feature>
<evidence type="ECO:0000256" key="2">
    <source>
        <dbReference type="SAM" id="Phobius"/>
    </source>
</evidence>
<keyword evidence="2" id="KW-1133">Transmembrane helix</keyword>
<keyword evidence="4" id="KW-1185">Reference proteome</keyword>
<keyword evidence="2" id="KW-0472">Membrane</keyword>
<dbReference type="Proteomes" id="UP000757232">
    <property type="component" value="Unassembled WGS sequence"/>
</dbReference>
<gene>
    <name evidence="3" type="ORF">A7U60_g6117</name>
</gene>
<evidence type="ECO:0008006" key="5">
    <source>
        <dbReference type="Google" id="ProtNLM"/>
    </source>
</evidence>
<feature type="region of interest" description="Disordered" evidence="1">
    <location>
        <begin position="816"/>
        <end position="870"/>
    </location>
</feature>
<dbReference type="OrthoDB" id="2576334at2759"/>
<feature type="region of interest" description="Disordered" evidence="1">
    <location>
        <begin position="723"/>
        <end position="748"/>
    </location>
</feature>
<evidence type="ECO:0000313" key="4">
    <source>
        <dbReference type="Proteomes" id="UP000757232"/>
    </source>
</evidence>
<feature type="compositionally biased region" description="Low complexity" evidence="1">
    <location>
        <begin position="643"/>
        <end position="653"/>
    </location>
</feature>
<feature type="compositionally biased region" description="Polar residues" evidence="1">
    <location>
        <begin position="723"/>
        <end position="739"/>
    </location>
</feature>
<feature type="compositionally biased region" description="Low complexity" evidence="1">
    <location>
        <begin position="848"/>
        <end position="859"/>
    </location>
</feature>
<dbReference type="AlphaFoldDB" id="A0A9Q5N7S1"/>
<sequence length="870" mass="93795">MAQVVSYNLTIDDTSPQIAYLPATLNTTTPNLSSGWNQYFNGVGFNTFPGEIGFRNASLHLTQMDGANFSIAFTGTAIELYGLAIQSAFSIVLDDESTPSSSFATSTSSNSTSDPSTTLLASFSGLSQQDHIISFTAHTTNADSTSDSPGMILFDRAVVTVSTGPSDAAITTTTISDTQMQFRGSWSFVNNSALIPDGDHSCHITQAAGDQAQYSFKASNLSLAVAGSSIELGGLTNASAGLFNISLTSDANTSTAIRQQQLSGFSSFLTYTTLFTASGLNADAMHTLTITNAENKTLALNSMNITVMSGGQTYVIHLTLPIPGMRLFSLYVLLHLASHAGANCEEFQIIWWPLMTSTTFVTGLSRGAVAGIAVASSLALLFLIGILALLLFCWRRRRHCITSRQVAYDPSVKPQPLHRRVGSVEVVPISPRWPGRGPNSPQTRLVGTTSPEMIETTRVDEDVETDSGIGHVREKNGSVNSISYFNNVPREQVSPTRKPTRHRSFALARWSGWFTSSSPTSSHGSRRSAPSPQNATIVSPRPVRVYPPPQVLAPAHLRDGQDQRSSSVMPDNALLDIRRTSPFEVDFEKRGELRPPEPSDLPRSRNSGSLGAQAKDMLVSFLDFASSGAASLRESTRSRSRRPSTSIKSSSQSANEHQARSQQDSSGQSQTASTGMWTLSLSVDPPARPARESHELVPRTAVDTIASTRHPFSLVSADLQVASPDSPTDSLPMSVSDINFRNDEDSESPVVDRGIRFHLPRHPPLPGTPHSYTFTSNNQSPEFVRASHMRQMSAPNLGSMGARRPYVAQTSFGRRLAQVRAQADSQASISRPTQSESPSISEQPVTQPPSSRLRTLPLPFIHFGRSASGS</sequence>
<feature type="region of interest" description="Disordered" evidence="1">
    <location>
        <begin position="629"/>
        <end position="674"/>
    </location>
</feature>
<name>A0A9Q5N7S1_SANBA</name>
<keyword evidence="2" id="KW-0812">Transmembrane</keyword>
<dbReference type="Gene3D" id="2.60.120.260">
    <property type="entry name" value="Galactose-binding domain-like"/>
    <property type="match status" value="2"/>
</dbReference>
<evidence type="ECO:0000313" key="3">
    <source>
        <dbReference type="EMBL" id="OCB86943.1"/>
    </source>
</evidence>
<reference evidence="3" key="1">
    <citation type="submission" date="2016-06" db="EMBL/GenBank/DDBJ databases">
        <title>Draft Genome sequence of the fungus Inonotus baumii.</title>
        <authorList>
            <person name="Zhu H."/>
            <person name="Lin W."/>
        </authorList>
    </citation>
    <scope>NUCLEOTIDE SEQUENCE</scope>
    <source>
        <strain evidence="3">821</strain>
    </source>
</reference>
<comment type="caution">
    <text evidence="3">The sequence shown here is derived from an EMBL/GenBank/DDBJ whole genome shotgun (WGS) entry which is preliminary data.</text>
</comment>
<organism evidence="3 4">
    <name type="scientific">Sanghuangporus baumii</name>
    <name type="common">Phellinus baumii</name>
    <dbReference type="NCBI Taxonomy" id="108892"/>
    <lineage>
        <taxon>Eukaryota</taxon>
        <taxon>Fungi</taxon>
        <taxon>Dikarya</taxon>
        <taxon>Basidiomycota</taxon>
        <taxon>Agaricomycotina</taxon>
        <taxon>Agaricomycetes</taxon>
        <taxon>Hymenochaetales</taxon>
        <taxon>Hymenochaetaceae</taxon>
        <taxon>Sanghuangporus</taxon>
    </lineage>
</organism>
<feature type="compositionally biased region" description="Polar residues" evidence="1">
    <location>
        <begin position="654"/>
        <end position="674"/>
    </location>
</feature>
<evidence type="ECO:0000256" key="1">
    <source>
        <dbReference type="SAM" id="MobiDB-lite"/>
    </source>
</evidence>
<feature type="compositionally biased region" description="Polar residues" evidence="1">
    <location>
        <begin position="823"/>
        <end position="845"/>
    </location>
</feature>
<feature type="region of interest" description="Disordered" evidence="1">
    <location>
        <begin position="516"/>
        <end position="609"/>
    </location>
</feature>
<accession>A0A9Q5N7S1</accession>
<protein>
    <recommendedName>
        <fullName evidence="5">Transmembrane protein</fullName>
    </recommendedName>
</protein>
<feature type="compositionally biased region" description="Basic and acidic residues" evidence="1">
    <location>
        <begin position="576"/>
        <end position="603"/>
    </location>
</feature>
<dbReference type="EMBL" id="LNZH02000198">
    <property type="protein sequence ID" value="OCB86943.1"/>
    <property type="molecule type" value="Genomic_DNA"/>
</dbReference>
<proteinExistence type="predicted"/>